<name>A0A821VL86_9NEOP</name>
<dbReference type="AlphaFoldDB" id="A0A821VL86"/>
<accession>A0A821VL86</accession>
<dbReference type="PANTHER" id="PTHR21683:SF3">
    <property type="entry name" value="CILIA AND FLAGELLA ASSOCIATED PROTEIN 100"/>
    <property type="match status" value="1"/>
</dbReference>
<keyword evidence="2" id="KW-1185">Reference proteome</keyword>
<reference evidence="1" key="1">
    <citation type="submission" date="2021-02" db="EMBL/GenBank/DDBJ databases">
        <authorList>
            <person name="Steward A R."/>
        </authorList>
    </citation>
    <scope>NUCLEOTIDE SEQUENCE</scope>
</reference>
<dbReference type="EMBL" id="CAJOBZ010000043">
    <property type="protein sequence ID" value="CAF4909175.1"/>
    <property type="molecule type" value="Genomic_DNA"/>
</dbReference>
<sequence length="567" mass="67682">MKASYRPSMAIEVKRPPQYKYEVLDTLKHEKKIRRPVKFFISKNASKLNIPKEEIMPVRKLKRTNVLLPFKLFMKKQDSIRFKKRTAISIYDKQKIYSSRPLENLSNIESFVKINTITDTDTYFYKCANGRPINFKDPVFKSLKLFYNDYIRRKHEIAYKKDCVLNININKRNEEHIYDRSTRRVISQVNYFDTYISEDYRNSMSLLTKWEQLEQKVDLKINELYHLANEMFSIKSRIISLDYQYSQQQKYGRFLYYLSPPTWRLNNREFARSVEIEAKGFDYGESHDEDTFAIIFDKLRSICFGQPIKPVLYFNYPQDLVEVFDTMEYQQLHYFTHVTHLTPYIENLKDNLQCLRDIIEQDSVSILNSVKTFETNLQFYEAKCSHLKSKFFRILFGMFYDSVGTLDVLKLRLHLEFCFEKVLLDKPMNMGIVSVAKHLESFFVDYSYRLDNIHSETVRRAVSKYQQMENQKMIKAKKASKELRLFNRLETQLLRAHGFGCPKTSSSQKVIREKRVSNNCIRSKISPNLSDFKKHESLTADEIEYLALFTDWTENEDPAKYLQRLSR</sequence>
<dbReference type="PANTHER" id="PTHR21683">
    <property type="entry name" value="COILED-COIL DOMAIN-CONTAINING PROTEIN 42 LIKE-2-LIKE-RELATED"/>
    <property type="match status" value="1"/>
</dbReference>
<organism evidence="1 2">
    <name type="scientific">Pieris macdunnoughi</name>
    <dbReference type="NCBI Taxonomy" id="345717"/>
    <lineage>
        <taxon>Eukaryota</taxon>
        <taxon>Metazoa</taxon>
        <taxon>Ecdysozoa</taxon>
        <taxon>Arthropoda</taxon>
        <taxon>Hexapoda</taxon>
        <taxon>Insecta</taxon>
        <taxon>Pterygota</taxon>
        <taxon>Neoptera</taxon>
        <taxon>Endopterygota</taxon>
        <taxon>Lepidoptera</taxon>
        <taxon>Glossata</taxon>
        <taxon>Ditrysia</taxon>
        <taxon>Papilionoidea</taxon>
        <taxon>Pieridae</taxon>
        <taxon>Pierinae</taxon>
        <taxon>Pieris</taxon>
    </lineage>
</organism>
<dbReference type="Proteomes" id="UP000663880">
    <property type="component" value="Unassembled WGS sequence"/>
</dbReference>
<evidence type="ECO:0000313" key="2">
    <source>
        <dbReference type="Proteomes" id="UP000663880"/>
    </source>
</evidence>
<dbReference type="OrthoDB" id="6874995at2759"/>
<comment type="caution">
    <text evidence="1">The sequence shown here is derived from an EMBL/GenBank/DDBJ whole genome shotgun (WGS) entry which is preliminary data.</text>
</comment>
<proteinExistence type="predicted"/>
<protein>
    <submittedName>
        <fullName evidence="1">Uncharacterized protein</fullName>
    </submittedName>
</protein>
<evidence type="ECO:0000313" key="1">
    <source>
        <dbReference type="EMBL" id="CAF4909175.1"/>
    </source>
</evidence>
<gene>
    <name evidence="1" type="ORF">PMACD_LOCUS11987</name>
</gene>
<dbReference type="InterPro" id="IPR051147">
    <property type="entry name" value="CFAP_domain-containing"/>
</dbReference>